<dbReference type="Proteomes" id="UP000324705">
    <property type="component" value="Chromosome 2B"/>
</dbReference>
<sequence>MAVCGMHALGETKAKPEVKNEEQRSVIEKFPSSVPVIGPAMKGVASVGSHKDEFFSTLQHSWLGLRLLWLDVRISSRLLLKLANGKRLSRRERSQLTRTAADLFKLVPFLVFVVVPFSVFHCTKTIAALDSG</sequence>
<evidence type="ECO:0000256" key="5">
    <source>
        <dbReference type="ARBA" id="ARBA00023128"/>
    </source>
</evidence>
<dbReference type="InterPro" id="IPR033122">
    <property type="entry name" value="LETM1-like_RBD"/>
</dbReference>
<keyword evidence="2" id="KW-0812">Transmembrane</keyword>
<protein>
    <recommendedName>
        <fullName evidence="7">Letm1 RBD domain-containing protein</fullName>
    </recommendedName>
</protein>
<accession>A0A9R1PM76</accession>
<dbReference type="Gramene" id="TRITD2Bv1G097150.1">
    <property type="protein sequence ID" value="TRITD2Bv1G097150.1"/>
    <property type="gene ID" value="TRITD2Bv1G097150"/>
</dbReference>
<keyword evidence="9" id="KW-1185">Reference proteome</keyword>
<dbReference type="GO" id="GO:0043022">
    <property type="term" value="F:ribosome binding"/>
    <property type="evidence" value="ECO:0007669"/>
    <property type="project" value="InterPro"/>
</dbReference>
<proteinExistence type="predicted"/>
<dbReference type="Pfam" id="PF07766">
    <property type="entry name" value="LETM1_RBD"/>
    <property type="match status" value="1"/>
</dbReference>
<dbReference type="AlphaFoldDB" id="A0A9R1PM76"/>
<dbReference type="PANTHER" id="PTHR14009">
    <property type="entry name" value="LEUCINE ZIPPER-EF-HAND CONTAINING TRANSMEMBRANE PROTEIN"/>
    <property type="match status" value="1"/>
</dbReference>
<evidence type="ECO:0000256" key="3">
    <source>
        <dbReference type="ARBA" id="ARBA00022792"/>
    </source>
</evidence>
<evidence type="ECO:0000256" key="4">
    <source>
        <dbReference type="ARBA" id="ARBA00022989"/>
    </source>
</evidence>
<comment type="subcellular location">
    <subcellularLocation>
        <location evidence="1">Mitochondrion inner membrane</location>
        <topology evidence="1">Single-pass membrane protein</topology>
    </subcellularLocation>
</comment>
<dbReference type="InterPro" id="IPR044202">
    <property type="entry name" value="LETM1/MDM38-like"/>
</dbReference>
<evidence type="ECO:0000256" key="1">
    <source>
        <dbReference type="ARBA" id="ARBA00004434"/>
    </source>
</evidence>
<organism evidence="8 9">
    <name type="scientific">Triticum turgidum subsp. durum</name>
    <name type="common">Durum wheat</name>
    <name type="synonym">Triticum durum</name>
    <dbReference type="NCBI Taxonomy" id="4567"/>
    <lineage>
        <taxon>Eukaryota</taxon>
        <taxon>Viridiplantae</taxon>
        <taxon>Streptophyta</taxon>
        <taxon>Embryophyta</taxon>
        <taxon>Tracheophyta</taxon>
        <taxon>Spermatophyta</taxon>
        <taxon>Magnoliopsida</taxon>
        <taxon>Liliopsida</taxon>
        <taxon>Poales</taxon>
        <taxon>Poaceae</taxon>
        <taxon>BOP clade</taxon>
        <taxon>Pooideae</taxon>
        <taxon>Triticodae</taxon>
        <taxon>Triticeae</taxon>
        <taxon>Triticinae</taxon>
        <taxon>Triticum</taxon>
    </lineage>
</organism>
<evidence type="ECO:0000259" key="7">
    <source>
        <dbReference type="Pfam" id="PF07766"/>
    </source>
</evidence>
<keyword evidence="3" id="KW-0999">Mitochondrion inner membrane</keyword>
<dbReference type="GO" id="GO:0030003">
    <property type="term" value="P:intracellular monoatomic cation homeostasis"/>
    <property type="evidence" value="ECO:0007669"/>
    <property type="project" value="TreeGrafter"/>
</dbReference>
<dbReference type="GO" id="GO:0005743">
    <property type="term" value="C:mitochondrial inner membrane"/>
    <property type="evidence" value="ECO:0007669"/>
    <property type="project" value="UniProtKB-SubCell"/>
</dbReference>
<dbReference type="PANTHER" id="PTHR14009:SF36">
    <property type="entry name" value="MITOCHONDRIAL PROTON_CALCIUM EXCHANGER PROTEIN"/>
    <property type="match status" value="1"/>
</dbReference>
<reference evidence="8 9" key="1">
    <citation type="submission" date="2017-09" db="EMBL/GenBank/DDBJ databases">
        <authorList>
            <consortium name="International Durum Wheat Genome Sequencing Consortium (IDWGSC)"/>
            <person name="Milanesi L."/>
        </authorList>
    </citation>
    <scope>NUCLEOTIDE SEQUENCE [LARGE SCALE GENOMIC DNA]</scope>
    <source>
        <strain evidence="9">cv. Svevo</strain>
    </source>
</reference>
<feature type="domain" description="Letm1 RBD" evidence="7">
    <location>
        <begin position="88"/>
        <end position="120"/>
    </location>
</feature>
<evidence type="ECO:0000313" key="8">
    <source>
        <dbReference type="EMBL" id="VAH45559.1"/>
    </source>
</evidence>
<keyword evidence="6" id="KW-0472">Membrane</keyword>
<keyword evidence="5" id="KW-0496">Mitochondrion</keyword>
<dbReference type="EMBL" id="LT934114">
    <property type="protein sequence ID" value="VAH45559.1"/>
    <property type="molecule type" value="Genomic_DNA"/>
</dbReference>
<keyword evidence="4" id="KW-1133">Transmembrane helix</keyword>
<evidence type="ECO:0000256" key="2">
    <source>
        <dbReference type="ARBA" id="ARBA00022692"/>
    </source>
</evidence>
<gene>
    <name evidence="8" type="ORF">TRITD_2Bv1G097150</name>
</gene>
<evidence type="ECO:0000256" key="6">
    <source>
        <dbReference type="ARBA" id="ARBA00023136"/>
    </source>
</evidence>
<evidence type="ECO:0000313" key="9">
    <source>
        <dbReference type="Proteomes" id="UP000324705"/>
    </source>
</evidence>
<name>A0A9R1PM76_TRITD</name>